<comment type="subcellular location">
    <subcellularLocation>
        <location evidence="1 5 6">Nucleus</location>
    </subcellularLocation>
</comment>
<evidence type="ECO:0000313" key="10">
    <source>
        <dbReference type="Proteomes" id="UP001432322"/>
    </source>
</evidence>
<feature type="region of interest" description="Disordered" evidence="7">
    <location>
        <begin position="114"/>
        <end position="211"/>
    </location>
</feature>
<feature type="non-terminal residue" evidence="9">
    <location>
        <position position="1"/>
    </location>
</feature>
<feature type="compositionally biased region" description="Low complexity" evidence="7">
    <location>
        <begin position="114"/>
        <end position="155"/>
    </location>
</feature>
<dbReference type="GO" id="GO:0005634">
    <property type="term" value="C:nucleus"/>
    <property type="evidence" value="ECO:0007669"/>
    <property type="project" value="UniProtKB-SubCell"/>
</dbReference>
<dbReference type="InterPro" id="IPR001356">
    <property type="entry name" value="HD"/>
</dbReference>
<dbReference type="AlphaFoldDB" id="A0AAV5VFG4"/>
<feature type="non-terminal residue" evidence="9">
    <location>
        <position position="312"/>
    </location>
</feature>
<sequence length="312" mass="32858">AASSAIDQLAQVLLPSTIESLLSQLTATSVASLMQPQPAVAAASAATSSMTRCTDLLRALEALPATVSGQQLTSTLSPPIHAPTPIRPTPVLLSPHSYSSSAYGSCSSLHHPLSSLSSSPSALSPHLPPSCSSLSLASTGSSASSSSDPFSLRRSSAPEGPPQAAVGVEKRRFSDFTADRQQSTEFRRRHSMLASSSAIAERKSSNPRKQRTIYAGSQTRVLEEAFLSQRYMVGTEREALAARLGLSESQVRVWFQNRRSKHRKQSRTLSGSMDTTVTSPTVLPPSTVPHFSLASHSLSGGSMDTAGPTVTS</sequence>
<proteinExistence type="predicted"/>
<dbReference type="GO" id="GO:0000978">
    <property type="term" value="F:RNA polymerase II cis-regulatory region sequence-specific DNA binding"/>
    <property type="evidence" value="ECO:0007669"/>
    <property type="project" value="TreeGrafter"/>
</dbReference>
<evidence type="ECO:0000256" key="7">
    <source>
        <dbReference type="SAM" id="MobiDB-lite"/>
    </source>
</evidence>
<dbReference type="SMART" id="SM00389">
    <property type="entry name" value="HOX"/>
    <property type="match status" value="1"/>
</dbReference>
<comment type="caution">
    <text evidence="9">The sequence shown here is derived from an EMBL/GenBank/DDBJ whole genome shotgun (WGS) entry which is preliminary data.</text>
</comment>
<name>A0AAV5VFG4_9BILA</name>
<evidence type="ECO:0000256" key="3">
    <source>
        <dbReference type="ARBA" id="ARBA00023155"/>
    </source>
</evidence>
<evidence type="ECO:0000256" key="2">
    <source>
        <dbReference type="ARBA" id="ARBA00023125"/>
    </source>
</evidence>
<dbReference type="InterPro" id="IPR017970">
    <property type="entry name" value="Homeobox_CS"/>
</dbReference>
<evidence type="ECO:0000256" key="5">
    <source>
        <dbReference type="PROSITE-ProRule" id="PRU00108"/>
    </source>
</evidence>
<protein>
    <recommendedName>
        <fullName evidence="8">Homeobox domain-containing protein</fullName>
    </recommendedName>
</protein>
<feature type="region of interest" description="Disordered" evidence="7">
    <location>
        <begin position="259"/>
        <end position="312"/>
    </location>
</feature>
<dbReference type="PANTHER" id="PTHR24339:SF28">
    <property type="entry name" value="E5-RELATED"/>
    <property type="match status" value="1"/>
</dbReference>
<evidence type="ECO:0000256" key="6">
    <source>
        <dbReference type="RuleBase" id="RU000682"/>
    </source>
</evidence>
<dbReference type="InterPro" id="IPR000047">
    <property type="entry name" value="HTH_motif"/>
</dbReference>
<gene>
    <name evidence="9" type="ORF">PFISCL1PPCAC_9436</name>
</gene>
<dbReference type="PROSITE" id="PS00027">
    <property type="entry name" value="HOMEOBOX_1"/>
    <property type="match status" value="1"/>
</dbReference>
<dbReference type="InterPro" id="IPR009057">
    <property type="entry name" value="Homeodomain-like_sf"/>
</dbReference>
<dbReference type="InterPro" id="IPR050877">
    <property type="entry name" value="EMX-VAX-Noto_Homeobox_TFs"/>
</dbReference>
<dbReference type="PROSITE" id="PS50071">
    <property type="entry name" value="HOMEOBOX_2"/>
    <property type="match status" value="1"/>
</dbReference>
<evidence type="ECO:0000313" key="9">
    <source>
        <dbReference type="EMBL" id="GMT18139.1"/>
    </source>
</evidence>
<dbReference type="PANTHER" id="PTHR24339">
    <property type="entry name" value="HOMEOBOX PROTEIN EMX-RELATED"/>
    <property type="match status" value="1"/>
</dbReference>
<dbReference type="EMBL" id="BTSY01000003">
    <property type="protein sequence ID" value="GMT18139.1"/>
    <property type="molecule type" value="Genomic_DNA"/>
</dbReference>
<dbReference type="GO" id="GO:0030182">
    <property type="term" value="P:neuron differentiation"/>
    <property type="evidence" value="ECO:0007669"/>
    <property type="project" value="TreeGrafter"/>
</dbReference>
<reference evidence="9" key="1">
    <citation type="submission" date="2023-10" db="EMBL/GenBank/DDBJ databases">
        <title>Genome assembly of Pristionchus species.</title>
        <authorList>
            <person name="Yoshida K."/>
            <person name="Sommer R.J."/>
        </authorList>
    </citation>
    <scope>NUCLEOTIDE SEQUENCE</scope>
    <source>
        <strain evidence="9">RS5133</strain>
    </source>
</reference>
<keyword evidence="2 5" id="KW-0238">DNA-binding</keyword>
<dbReference type="GO" id="GO:0000981">
    <property type="term" value="F:DNA-binding transcription factor activity, RNA polymerase II-specific"/>
    <property type="evidence" value="ECO:0007669"/>
    <property type="project" value="InterPro"/>
</dbReference>
<dbReference type="SUPFAM" id="SSF46689">
    <property type="entry name" value="Homeodomain-like"/>
    <property type="match status" value="1"/>
</dbReference>
<organism evidence="9 10">
    <name type="scientific">Pristionchus fissidentatus</name>
    <dbReference type="NCBI Taxonomy" id="1538716"/>
    <lineage>
        <taxon>Eukaryota</taxon>
        <taxon>Metazoa</taxon>
        <taxon>Ecdysozoa</taxon>
        <taxon>Nematoda</taxon>
        <taxon>Chromadorea</taxon>
        <taxon>Rhabditida</taxon>
        <taxon>Rhabditina</taxon>
        <taxon>Diplogasteromorpha</taxon>
        <taxon>Diplogasteroidea</taxon>
        <taxon>Neodiplogasteridae</taxon>
        <taxon>Pristionchus</taxon>
    </lineage>
</organism>
<dbReference type="Proteomes" id="UP001432322">
    <property type="component" value="Unassembled WGS sequence"/>
</dbReference>
<dbReference type="Pfam" id="PF00046">
    <property type="entry name" value="Homeodomain"/>
    <property type="match status" value="1"/>
</dbReference>
<keyword evidence="10" id="KW-1185">Reference proteome</keyword>
<dbReference type="Gene3D" id="1.10.10.60">
    <property type="entry name" value="Homeodomain-like"/>
    <property type="match status" value="1"/>
</dbReference>
<keyword evidence="3 5" id="KW-0371">Homeobox</keyword>
<dbReference type="PRINTS" id="PR00031">
    <property type="entry name" value="HTHREPRESSR"/>
</dbReference>
<feature type="compositionally biased region" description="Polar residues" evidence="7">
    <location>
        <begin position="294"/>
        <end position="312"/>
    </location>
</feature>
<dbReference type="GO" id="GO:0007420">
    <property type="term" value="P:brain development"/>
    <property type="evidence" value="ECO:0007669"/>
    <property type="project" value="TreeGrafter"/>
</dbReference>
<accession>A0AAV5VFG4</accession>
<evidence type="ECO:0000256" key="1">
    <source>
        <dbReference type="ARBA" id="ARBA00004123"/>
    </source>
</evidence>
<keyword evidence="4 5" id="KW-0539">Nucleus</keyword>
<evidence type="ECO:0000256" key="4">
    <source>
        <dbReference type="ARBA" id="ARBA00023242"/>
    </source>
</evidence>
<evidence type="ECO:0000259" key="8">
    <source>
        <dbReference type="PROSITE" id="PS50071"/>
    </source>
</evidence>
<feature type="compositionally biased region" description="Basic and acidic residues" evidence="7">
    <location>
        <begin position="168"/>
        <end position="178"/>
    </location>
</feature>
<dbReference type="CDD" id="cd00086">
    <property type="entry name" value="homeodomain"/>
    <property type="match status" value="1"/>
</dbReference>
<feature type="DNA-binding region" description="Homeobox" evidence="5">
    <location>
        <begin position="207"/>
        <end position="266"/>
    </location>
</feature>
<feature type="domain" description="Homeobox" evidence="8">
    <location>
        <begin position="205"/>
        <end position="265"/>
    </location>
</feature>